<gene>
    <name evidence="4" type="ORF">CTEN210_03801</name>
</gene>
<name>A0AAD3H1Y7_9STRA</name>
<feature type="transmembrane region" description="Helical" evidence="2">
    <location>
        <begin position="396"/>
        <end position="415"/>
    </location>
</feature>
<feature type="transmembrane region" description="Helical" evidence="2">
    <location>
        <begin position="465"/>
        <end position="485"/>
    </location>
</feature>
<evidence type="ECO:0000256" key="3">
    <source>
        <dbReference type="SAM" id="SignalP"/>
    </source>
</evidence>
<evidence type="ECO:0000313" key="4">
    <source>
        <dbReference type="EMBL" id="GFH47326.1"/>
    </source>
</evidence>
<dbReference type="Proteomes" id="UP001054902">
    <property type="component" value="Unassembled WGS sequence"/>
</dbReference>
<keyword evidence="5" id="KW-1185">Reference proteome</keyword>
<keyword evidence="3" id="KW-0732">Signal</keyword>
<dbReference type="EMBL" id="BLLK01000023">
    <property type="protein sequence ID" value="GFH47326.1"/>
    <property type="molecule type" value="Genomic_DNA"/>
</dbReference>
<dbReference type="AlphaFoldDB" id="A0AAD3H1Y7"/>
<sequence length="528" mass="61201">MNRRFTSRSKIVLALLALWSAVAPASGAMYYGGDSNSTDDNYVDLSNEDFDSISVMPISCVNYMNGHMIKFEMYEKSNNFQCHTNNVGTFVVSISHYMRAYFNYQALLRGENFKLPSDAGYLNCVLLQQTAYSDTKLYAKIGCLEKDSYTSTKLQLHVYTDKQCSVPYDDGQDSSKYRKGYNINGYYFSSKVSFRPPFYSCMNCKPETIADSFSKRKTFWYDDDAAANGYQIYKYFDDWLDDYFLNDDAYFKVQEYTNNEVVYTRDDDDNFYTIDDDDNTATKKSWWSHRDLKQIEGQKLEENVVTEKKEVSRNLMGSNQKEFEAKVGALENYEKDFWMEHAQIRELGNGNSNSYNDDSVKSWNMCEKVYKYGVWCDEDCRAIDAFRIDEWSTSDLFLLTFMCVFMAFMMLLVFAKRVKAYEKASIYGDEAVKEVGMAPSIMAGFFVVIFLIVVILAVLRFVNETLVFAVVSCILLFIYMLKLTLFEPKSPALLNGSGKRRKKSRKDPYAHGDDFRYHGDTDNPLFKY</sequence>
<evidence type="ECO:0000256" key="2">
    <source>
        <dbReference type="SAM" id="Phobius"/>
    </source>
</evidence>
<evidence type="ECO:0000313" key="5">
    <source>
        <dbReference type="Proteomes" id="UP001054902"/>
    </source>
</evidence>
<keyword evidence="2" id="KW-1133">Transmembrane helix</keyword>
<feature type="compositionally biased region" description="Basic and acidic residues" evidence="1">
    <location>
        <begin position="506"/>
        <end position="516"/>
    </location>
</feature>
<feature type="signal peptide" evidence="3">
    <location>
        <begin position="1"/>
        <end position="27"/>
    </location>
</feature>
<keyword evidence="2" id="KW-0812">Transmembrane</keyword>
<keyword evidence="2" id="KW-0472">Membrane</keyword>
<feature type="region of interest" description="Disordered" evidence="1">
    <location>
        <begin position="496"/>
        <end position="516"/>
    </location>
</feature>
<protein>
    <submittedName>
        <fullName evidence="4">Uncharacterized protein</fullName>
    </submittedName>
</protein>
<evidence type="ECO:0000256" key="1">
    <source>
        <dbReference type="SAM" id="MobiDB-lite"/>
    </source>
</evidence>
<proteinExistence type="predicted"/>
<comment type="caution">
    <text evidence="4">The sequence shown here is derived from an EMBL/GenBank/DDBJ whole genome shotgun (WGS) entry which is preliminary data.</text>
</comment>
<accession>A0AAD3H1Y7</accession>
<organism evidence="4 5">
    <name type="scientific">Chaetoceros tenuissimus</name>
    <dbReference type="NCBI Taxonomy" id="426638"/>
    <lineage>
        <taxon>Eukaryota</taxon>
        <taxon>Sar</taxon>
        <taxon>Stramenopiles</taxon>
        <taxon>Ochrophyta</taxon>
        <taxon>Bacillariophyta</taxon>
        <taxon>Coscinodiscophyceae</taxon>
        <taxon>Chaetocerotophycidae</taxon>
        <taxon>Chaetocerotales</taxon>
        <taxon>Chaetocerotaceae</taxon>
        <taxon>Chaetoceros</taxon>
    </lineage>
</organism>
<feature type="transmembrane region" description="Helical" evidence="2">
    <location>
        <begin position="436"/>
        <end position="459"/>
    </location>
</feature>
<reference evidence="4 5" key="1">
    <citation type="journal article" date="2021" name="Sci. Rep.">
        <title>The genome of the diatom Chaetoceros tenuissimus carries an ancient integrated fragment of an extant virus.</title>
        <authorList>
            <person name="Hongo Y."/>
            <person name="Kimura K."/>
            <person name="Takaki Y."/>
            <person name="Yoshida Y."/>
            <person name="Baba S."/>
            <person name="Kobayashi G."/>
            <person name="Nagasaki K."/>
            <person name="Hano T."/>
            <person name="Tomaru Y."/>
        </authorList>
    </citation>
    <scope>NUCLEOTIDE SEQUENCE [LARGE SCALE GENOMIC DNA]</scope>
    <source>
        <strain evidence="4 5">NIES-3715</strain>
    </source>
</reference>
<feature type="chain" id="PRO_5042286939" evidence="3">
    <location>
        <begin position="28"/>
        <end position="528"/>
    </location>
</feature>